<gene>
    <name evidence="1" type="ORF">LCGC14_1829540</name>
</gene>
<name>A0A0F9GGH5_9ZZZZ</name>
<feature type="non-terminal residue" evidence="1">
    <location>
        <position position="75"/>
    </location>
</feature>
<reference evidence="1" key="1">
    <citation type="journal article" date="2015" name="Nature">
        <title>Complex archaea that bridge the gap between prokaryotes and eukaryotes.</title>
        <authorList>
            <person name="Spang A."/>
            <person name="Saw J.H."/>
            <person name="Jorgensen S.L."/>
            <person name="Zaremba-Niedzwiedzka K."/>
            <person name="Martijn J."/>
            <person name="Lind A.E."/>
            <person name="van Eijk R."/>
            <person name="Schleper C."/>
            <person name="Guy L."/>
            <person name="Ettema T.J."/>
        </authorList>
    </citation>
    <scope>NUCLEOTIDE SEQUENCE</scope>
</reference>
<evidence type="ECO:0000313" key="1">
    <source>
        <dbReference type="EMBL" id="KKL97929.1"/>
    </source>
</evidence>
<dbReference type="EMBL" id="LAZR01018044">
    <property type="protein sequence ID" value="KKL97929.1"/>
    <property type="molecule type" value="Genomic_DNA"/>
</dbReference>
<protein>
    <submittedName>
        <fullName evidence="1">Uncharacterized protein</fullName>
    </submittedName>
</protein>
<proteinExistence type="predicted"/>
<dbReference type="AlphaFoldDB" id="A0A0F9GGH5"/>
<organism evidence="1">
    <name type="scientific">marine sediment metagenome</name>
    <dbReference type="NCBI Taxonomy" id="412755"/>
    <lineage>
        <taxon>unclassified sequences</taxon>
        <taxon>metagenomes</taxon>
        <taxon>ecological metagenomes</taxon>
    </lineage>
</organism>
<comment type="caution">
    <text evidence="1">The sequence shown here is derived from an EMBL/GenBank/DDBJ whole genome shotgun (WGS) entry which is preliminary data.</text>
</comment>
<sequence>MKGIYYRDDTFFSETNRFFPKIPNRSHFPSEQNRKIVMTLTNRKLPARDNSGRFCNSGAYRVAHACHPTAFTPVS</sequence>
<accession>A0A0F9GGH5</accession>